<feature type="transmembrane region" description="Helical" evidence="1">
    <location>
        <begin position="6"/>
        <end position="29"/>
    </location>
</feature>
<evidence type="ECO:0000313" key="3">
    <source>
        <dbReference type="Proteomes" id="UP000199136"/>
    </source>
</evidence>
<protein>
    <submittedName>
        <fullName evidence="2">Uncharacterized protein</fullName>
    </submittedName>
</protein>
<dbReference type="STRING" id="82801.SAMN04488506_0957"/>
<name>A0A1I5WLI1_9LACT</name>
<keyword evidence="1" id="KW-0472">Membrane</keyword>
<dbReference type="AlphaFoldDB" id="A0A1I5WLI1"/>
<organism evidence="2 3">
    <name type="scientific">Desemzia incerta</name>
    <dbReference type="NCBI Taxonomy" id="82801"/>
    <lineage>
        <taxon>Bacteria</taxon>
        <taxon>Bacillati</taxon>
        <taxon>Bacillota</taxon>
        <taxon>Bacilli</taxon>
        <taxon>Lactobacillales</taxon>
        <taxon>Carnobacteriaceae</taxon>
        <taxon>Desemzia</taxon>
    </lineage>
</organism>
<keyword evidence="1" id="KW-0812">Transmembrane</keyword>
<accession>A0A1I5WLI1</accession>
<reference evidence="2 3" key="1">
    <citation type="submission" date="2016-10" db="EMBL/GenBank/DDBJ databases">
        <authorList>
            <person name="de Groot N.N."/>
        </authorList>
    </citation>
    <scope>NUCLEOTIDE SEQUENCE [LARGE SCALE GENOMIC DNA]</scope>
    <source>
        <strain evidence="2 3">DSM 20581</strain>
    </source>
</reference>
<feature type="transmembrane region" description="Helical" evidence="1">
    <location>
        <begin position="41"/>
        <end position="61"/>
    </location>
</feature>
<gene>
    <name evidence="2" type="ORF">SAMN04488506_0957</name>
</gene>
<dbReference type="EMBL" id="FOXW01000003">
    <property type="protein sequence ID" value="SFQ20634.1"/>
    <property type="molecule type" value="Genomic_DNA"/>
</dbReference>
<proteinExistence type="predicted"/>
<evidence type="ECO:0000313" key="2">
    <source>
        <dbReference type="EMBL" id="SFQ20634.1"/>
    </source>
</evidence>
<keyword evidence="1" id="KW-1133">Transmembrane helix</keyword>
<keyword evidence="3" id="KW-1185">Reference proteome</keyword>
<dbReference type="Proteomes" id="UP000199136">
    <property type="component" value="Unassembled WGS sequence"/>
</dbReference>
<sequence length="64" mass="7333">MFFELLLIVGVLTIPIWGVVFCLNLISIIEKIQYKKDFTKNKVWFTISFVIMVSTITYGLVASS</sequence>
<evidence type="ECO:0000256" key="1">
    <source>
        <dbReference type="SAM" id="Phobius"/>
    </source>
</evidence>